<proteinExistence type="inferred from homology"/>
<comment type="function">
    <text evidence="1">Core subunit of the mitochondrial membrane respiratory chain NADH dehydrogenase (Complex I) that is believed to belong to the minimal assembly required for catalysis. Complex I functions in the transfer of electrons from NADH to the respiratory chain. The immediate electron acceptor for the enzyme is believed to be ubiquinone.</text>
</comment>
<evidence type="ECO:0000256" key="15">
    <source>
        <dbReference type="ARBA" id="ARBA00023128"/>
    </source>
</evidence>
<organism evidence="21">
    <name type="scientific">Nesidiocoris poppiusi</name>
    <dbReference type="NCBI Taxonomy" id="3059073"/>
    <lineage>
        <taxon>Eukaryota</taxon>
        <taxon>Metazoa</taxon>
        <taxon>Ecdysozoa</taxon>
        <taxon>Arthropoda</taxon>
        <taxon>Hexapoda</taxon>
        <taxon>Insecta</taxon>
        <taxon>Pterygota</taxon>
        <taxon>Neoptera</taxon>
        <taxon>Paraneoptera</taxon>
        <taxon>Hemiptera</taxon>
        <taxon>Heteroptera</taxon>
        <taxon>Panheteroptera</taxon>
        <taxon>Cimicomorpha</taxon>
        <taxon>Miridae</taxon>
        <taxon>Dicyphina</taxon>
        <taxon>Nesidiocoris</taxon>
    </lineage>
</organism>
<keyword evidence="19" id="KW-0732">Signal</keyword>
<feature type="transmembrane region" description="Helical" evidence="18">
    <location>
        <begin position="267"/>
        <end position="286"/>
    </location>
</feature>
<dbReference type="EC" id="7.1.1.2" evidence="4 18"/>
<dbReference type="GO" id="GO:0005743">
    <property type="term" value="C:mitochondrial inner membrane"/>
    <property type="evidence" value="ECO:0007669"/>
    <property type="project" value="UniProtKB-SubCell"/>
</dbReference>
<evidence type="ECO:0000256" key="16">
    <source>
        <dbReference type="ARBA" id="ARBA00023136"/>
    </source>
</evidence>
<evidence type="ECO:0000256" key="4">
    <source>
        <dbReference type="ARBA" id="ARBA00012944"/>
    </source>
</evidence>
<name>A0AAT9VWB5_9HEMI</name>
<feature type="transmembrane region" description="Helical" evidence="18">
    <location>
        <begin position="192"/>
        <end position="211"/>
    </location>
</feature>
<evidence type="ECO:0000256" key="13">
    <source>
        <dbReference type="ARBA" id="ARBA00023027"/>
    </source>
</evidence>
<keyword evidence="13 18" id="KW-0520">NAD</keyword>
<reference evidence="21" key="1">
    <citation type="submission" date="2023-06" db="EMBL/GenBank/DDBJ databases">
        <title>The complete mitogenome of Nesidiocoris poppiusi.</title>
        <authorList>
            <person name="Yan S.-Y."/>
            <person name="Zhang Y.-B."/>
        </authorList>
    </citation>
    <scope>NUCLEOTIDE SEQUENCE</scope>
</reference>
<evidence type="ECO:0000256" key="12">
    <source>
        <dbReference type="ARBA" id="ARBA00022989"/>
    </source>
</evidence>
<keyword evidence="8 18" id="KW-0812">Transmembrane</keyword>
<dbReference type="PANTHER" id="PTHR46552">
    <property type="entry name" value="NADH-UBIQUINONE OXIDOREDUCTASE CHAIN 2"/>
    <property type="match status" value="1"/>
</dbReference>
<dbReference type="InterPro" id="IPR050175">
    <property type="entry name" value="Complex_I_Subunit_2"/>
</dbReference>
<evidence type="ECO:0000256" key="6">
    <source>
        <dbReference type="ARBA" id="ARBA00022448"/>
    </source>
</evidence>
<evidence type="ECO:0000256" key="19">
    <source>
        <dbReference type="SAM" id="SignalP"/>
    </source>
</evidence>
<feature type="chain" id="PRO_5043894057" description="NADH-ubiquinone oxidoreductase chain 2" evidence="19">
    <location>
        <begin position="23"/>
        <end position="329"/>
    </location>
</feature>
<protein>
    <recommendedName>
        <fullName evidence="5 18">NADH-ubiquinone oxidoreductase chain 2</fullName>
        <ecNumber evidence="4 18">7.1.1.2</ecNumber>
    </recommendedName>
</protein>
<dbReference type="PRINTS" id="PR01436">
    <property type="entry name" value="NADHDHGNASE2"/>
</dbReference>
<evidence type="ECO:0000256" key="7">
    <source>
        <dbReference type="ARBA" id="ARBA00022660"/>
    </source>
</evidence>
<gene>
    <name evidence="21" type="primary">nad2</name>
</gene>
<geneLocation type="mitochondrion" evidence="21"/>
<dbReference type="InterPro" id="IPR003917">
    <property type="entry name" value="NADH_UbQ_OxRdtase_chain2"/>
</dbReference>
<keyword evidence="7 18" id="KW-0679">Respiratory chain</keyword>
<dbReference type="AlphaFoldDB" id="A0AAT9VWB5"/>
<evidence type="ECO:0000256" key="10">
    <source>
        <dbReference type="ARBA" id="ARBA00022967"/>
    </source>
</evidence>
<dbReference type="GO" id="GO:0008137">
    <property type="term" value="F:NADH dehydrogenase (ubiquinone) activity"/>
    <property type="evidence" value="ECO:0007669"/>
    <property type="project" value="UniProtKB-EC"/>
</dbReference>
<evidence type="ECO:0000313" key="21">
    <source>
        <dbReference type="EMBL" id="WKW91647.1"/>
    </source>
</evidence>
<dbReference type="InterPro" id="IPR001750">
    <property type="entry name" value="ND/Mrp_TM"/>
</dbReference>
<evidence type="ECO:0000256" key="2">
    <source>
        <dbReference type="ARBA" id="ARBA00004448"/>
    </source>
</evidence>
<keyword evidence="11 18" id="KW-0249">Electron transport</keyword>
<sequence length="329" mass="38572">MKSSTKMMMCIILVMSTLLVMSSNNWISMWMGLEMNLMSFIPTIFESKNNKISQSCMMYFMAQSMGSITFLATILMKKYVENMDSSFIYNVIMVSMAIKLGAPPFHLWLLMMMEKISWLNCLLMMTWQKLAPMYIMSIVAQETMTQLLVIMSSMTGAIMAINQTSTRSIMAYSTMTHMSWMFISMKTSDKMWLTYFCMYTLMVTFTTMYFMHMNVLYVSQASIFSMKLSEKINFILMMMSMGGLPPFFGFLPKWIIISEMIESKEMFIMMFVLFMNLIPLFYYIRLCTPLNMFLCQTQKWQTPKKSLIPKYILITNMLMTPMILTLSFF</sequence>
<accession>A0AAT9VWB5</accession>
<feature type="transmembrane region" description="Helical" evidence="18">
    <location>
        <begin position="232"/>
        <end position="255"/>
    </location>
</feature>
<comment type="catalytic activity">
    <reaction evidence="17 18">
        <text>a ubiquinone + NADH + 5 H(+)(in) = a ubiquinol + NAD(+) + 4 H(+)(out)</text>
        <dbReference type="Rhea" id="RHEA:29091"/>
        <dbReference type="Rhea" id="RHEA-COMP:9565"/>
        <dbReference type="Rhea" id="RHEA-COMP:9566"/>
        <dbReference type="ChEBI" id="CHEBI:15378"/>
        <dbReference type="ChEBI" id="CHEBI:16389"/>
        <dbReference type="ChEBI" id="CHEBI:17976"/>
        <dbReference type="ChEBI" id="CHEBI:57540"/>
        <dbReference type="ChEBI" id="CHEBI:57945"/>
        <dbReference type="EC" id="7.1.1.2"/>
    </reaction>
</comment>
<evidence type="ECO:0000256" key="17">
    <source>
        <dbReference type="ARBA" id="ARBA00049551"/>
    </source>
</evidence>
<evidence type="ECO:0000256" key="18">
    <source>
        <dbReference type="RuleBase" id="RU003403"/>
    </source>
</evidence>
<keyword evidence="10 18" id="KW-1278">Translocase</keyword>
<keyword evidence="6" id="KW-0813">Transport</keyword>
<evidence type="ECO:0000256" key="11">
    <source>
        <dbReference type="ARBA" id="ARBA00022982"/>
    </source>
</evidence>
<evidence type="ECO:0000256" key="5">
    <source>
        <dbReference type="ARBA" id="ARBA00021008"/>
    </source>
</evidence>
<evidence type="ECO:0000256" key="8">
    <source>
        <dbReference type="ARBA" id="ARBA00022692"/>
    </source>
</evidence>
<comment type="subcellular location">
    <subcellularLocation>
        <location evidence="2 18">Mitochondrion inner membrane</location>
        <topology evidence="2 18">Multi-pass membrane protein</topology>
    </subcellularLocation>
</comment>
<evidence type="ECO:0000256" key="9">
    <source>
        <dbReference type="ARBA" id="ARBA00022792"/>
    </source>
</evidence>
<keyword evidence="14 18" id="KW-0830">Ubiquinone</keyword>
<keyword evidence="12 18" id="KW-1133">Transmembrane helix</keyword>
<feature type="signal peptide" evidence="19">
    <location>
        <begin position="1"/>
        <end position="22"/>
    </location>
</feature>
<dbReference type="Pfam" id="PF00361">
    <property type="entry name" value="Proton_antipo_M"/>
    <property type="match status" value="1"/>
</dbReference>
<keyword evidence="16 18" id="KW-0472">Membrane</keyword>
<feature type="transmembrane region" description="Helical" evidence="18">
    <location>
        <begin position="87"/>
        <end position="110"/>
    </location>
</feature>
<feature type="domain" description="NADH:quinone oxidoreductase/Mrp antiporter transmembrane" evidence="20">
    <location>
        <begin position="23"/>
        <end position="277"/>
    </location>
</feature>
<dbReference type="EMBL" id="OR099830">
    <property type="protein sequence ID" value="WKW91647.1"/>
    <property type="molecule type" value="Genomic_DNA"/>
</dbReference>
<dbReference type="GO" id="GO:0006120">
    <property type="term" value="P:mitochondrial electron transport, NADH to ubiquinone"/>
    <property type="evidence" value="ECO:0007669"/>
    <property type="project" value="InterPro"/>
</dbReference>
<evidence type="ECO:0000256" key="3">
    <source>
        <dbReference type="ARBA" id="ARBA00007012"/>
    </source>
</evidence>
<evidence type="ECO:0000256" key="14">
    <source>
        <dbReference type="ARBA" id="ARBA00023075"/>
    </source>
</evidence>
<evidence type="ECO:0000256" key="1">
    <source>
        <dbReference type="ARBA" id="ARBA00003257"/>
    </source>
</evidence>
<comment type="function">
    <text evidence="18">Core subunit of the mitochondrial membrane respiratory chain NADH dehydrogenase (Complex I) which catalyzes electron transfer from NADH through the respiratory chain, using ubiquinone as an electron acceptor. Essential for the catalytic activity and assembly of complex I.</text>
</comment>
<feature type="transmembrane region" description="Helical" evidence="18">
    <location>
        <begin position="307"/>
        <end position="328"/>
    </location>
</feature>
<evidence type="ECO:0000259" key="20">
    <source>
        <dbReference type="Pfam" id="PF00361"/>
    </source>
</evidence>
<feature type="transmembrane region" description="Helical" evidence="18">
    <location>
        <begin position="57"/>
        <end position="75"/>
    </location>
</feature>
<dbReference type="PANTHER" id="PTHR46552:SF1">
    <property type="entry name" value="NADH-UBIQUINONE OXIDOREDUCTASE CHAIN 2"/>
    <property type="match status" value="1"/>
</dbReference>
<keyword evidence="9 18" id="KW-0999">Mitochondrion inner membrane</keyword>
<keyword evidence="15 18" id="KW-0496">Mitochondrion</keyword>
<comment type="similarity">
    <text evidence="3 18">Belongs to the complex I subunit 2 family.</text>
</comment>